<reference evidence="6 7" key="1">
    <citation type="submission" date="2018-08" db="EMBL/GenBank/DDBJ databases">
        <authorList>
            <person name="Khan S.A."/>
            <person name="Jeon C.O."/>
            <person name="Chun B.H."/>
            <person name="Jeong S.E."/>
        </authorList>
    </citation>
    <scope>NUCLEOTIDE SEQUENCE [LARGE SCALE GENOMIC DNA]</scope>
    <source>
        <strain evidence="6 7">S-16</strain>
    </source>
</reference>
<dbReference type="RefSeq" id="WP_124541324.1">
    <property type="nucleotide sequence ID" value="NZ_QUSW01000004.1"/>
</dbReference>
<evidence type="ECO:0000313" key="6">
    <source>
        <dbReference type="EMBL" id="RQP23605.1"/>
    </source>
</evidence>
<evidence type="ECO:0000256" key="2">
    <source>
        <dbReference type="ARBA" id="ARBA00022630"/>
    </source>
</evidence>
<sequence length="190" mass="20172">MQVVSLSGSPSPRSRSAWLLEWAHKHLAPRAKTARQLNLRGLPAFSLLTADFRDPDLCSAIDAVLDADVVLVGTPVYKAAYSGLLKTFLDLLPQDALAGKVVLPLATGGSPVHLLAIDYALKPVLGALGARHLLDGVFVADSQMPPHDTLGYLPDDAVLARLERALAPLAAQWPALPHSTPSRLPITESA</sequence>
<organism evidence="6 7">
    <name type="scientific">Piscinibacter terrae</name>
    <dbReference type="NCBI Taxonomy" id="2496871"/>
    <lineage>
        <taxon>Bacteria</taxon>
        <taxon>Pseudomonadati</taxon>
        <taxon>Pseudomonadota</taxon>
        <taxon>Betaproteobacteria</taxon>
        <taxon>Burkholderiales</taxon>
        <taxon>Sphaerotilaceae</taxon>
        <taxon>Piscinibacter</taxon>
    </lineage>
</organism>
<dbReference type="GO" id="GO:0046306">
    <property type="term" value="P:alkanesulfonate catabolic process"/>
    <property type="evidence" value="ECO:0007669"/>
    <property type="project" value="InterPro"/>
</dbReference>
<dbReference type="Pfam" id="PF03358">
    <property type="entry name" value="FMN_red"/>
    <property type="match status" value="1"/>
</dbReference>
<dbReference type="AlphaFoldDB" id="A0A3N7JXI2"/>
<accession>A0A3N7JXI2</accession>
<dbReference type="EMBL" id="QUSW01000004">
    <property type="protein sequence ID" value="RQP23605.1"/>
    <property type="molecule type" value="Genomic_DNA"/>
</dbReference>
<dbReference type="InterPro" id="IPR020048">
    <property type="entry name" value="NADPH-dep_FMN_reduc_SsuE"/>
</dbReference>
<feature type="domain" description="NADPH-dependent FMN reductase-like" evidence="5">
    <location>
        <begin position="1"/>
        <end position="142"/>
    </location>
</feature>
<evidence type="ECO:0000256" key="1">
    <source>
        <dbReference type="ARBA" id="ARBA00005990"/>
    </source>
</evidence>
<dbReference type="OrthoDB" id="1643408at2"/>
<dbReference type="GO" id="GO:0052873">
    <property type="term" value="F:FMN reductase (NADPH) activity"/>
    <property type="evidence" value="ECO:0007669"/>
    <property type="project" value="UniProtKB-EC"/>
</dbReference>
<reference evidence="6 7" key="2">
    <citation type="submission" date="2018-12" db="EMBL/GenBank/DDBJ databases">
        <title>Rhizobacter gummiphilus sp. nov., a rubber-degrading bacterium isolated from the soil of a botanical garden in Japan.</title>
        <authorList>
            <person name="Shunsuke S.S."/>
        </authorList>
    </citation>
    <scope>NUCLEOTIDE SEQUENCE [LARGE SCALE GENOMIC DNA]</scope>
    <source>
        <strain evidence="6 7">S-16</strain>
    </source>
</reference>
<dbReference type="PANTHER" id="PTHR43408:SF1">
    <property type="entry name" value="FMN REDUCTASE (NADPH)"/>
    <property type="match status" value="1"/>
</dbReference>
<name>A0A3N7JXI2_9BURK</name>
<protein>
    <submittedName>
        <fullName evidence="6">FMN reductase (NADPH)</fullName>
        <ecNumber evidence="6">1.5.1.38</ecNumber>
    </submittedName>
</protein>
<evidence type="ECO:0000313" key="7">
    <source>
        <dbReference type="Proteomes" id="UP000267464"/>
    </source>
</evidence>
<comment type="caution">
    <text evidence="6">The sequence shown here is derived from an EMBL/GenBank/DDBJ whole genome shotgun (WGS) entry which is preliminary data.</text>
</comment>
<dbReference type="InterPro" id="IPR029039">
    <property type="entry name" value="Flavoprotein-like_sf"/>
</dbReference>
<dbReference type="InterPro" id="IPR005025">
    <property type="entry name" value="FMN_Rdtase-like_dom"/>
</dbReference>
<keyword evidence="7" id="KW-1185">Reference proteome</keyword>
<dbReference type="Proteomes" id="UP000267464">
    <property type="component" value="Unassembled WGS sequence"/>
</dbReference>
<dbReference type="InterPro" id="IPR051814">
    <property type="entry name" value="NAD(P)H-dep_FMN_reductase"/>
</dbReference>
<dbReference type="SUPFAM" id="SSF52218">
    <property type="entry name" value="Flavoproteins"/>
    <property type="match status" value="1"/>
</dbReference>
<evidence type="ECO:0000256" key="3">
    <source>
        <dbReference type="ARBA" id="ARBA00022643"/>
    </source>
</evidence>
<gene>
    <name evidence="6" type="primary">ssuE</name>
    <name evidence="6" type="ORF">DZC73_15810</name>
</gene>
<dbReference type="NCBIfam" id="TIGR03567">
    <property type="entry name" value="FMN_reduc_SsuE"/>
    <property type="match status" value="1"/>
</dbReference>
<evidence type="ECO:0000256" key="4">
    <source>
        <dbReference type="ARBA" id="ARBA00023002"/>
    </source>
</evidence>
<keyword evidence="3" id="KW-0288">FMN</keyword>
<comment type="similarity">
    <text evidence="1">Belongs to the SsuE family.</text>
</comment>
<keyword evidence="4 6" id="KW-0560">Oxidoreductase</keyword>
<proteinExistence type="inferred from homology"/>
<evidence type="ECO:0000259" key="5">
    <source>
        <dbReference type="Pfam" id="PF03358"/>
    </source>
</evidence>
<keyword evidence="2" id="KW-0285">Flavoprotein</keyword>
<dbReference type="EC" id="1.5.1.38" evidence="6"/>
<dbReference type="Gene3D" id="3.40.50.360">
    <property type="match status" value="1"/>
</dbReference>
<dbReference type="PANTHER" id="PTHR43408">
    <property type="entry name" value="FMN REDUCTASE (NADPH)"/>
    <property type="match status" value="1"/>
</dbReference>